<evidence type="ECO:0000313" key="3">
    <source>
        <dbReference type="Proteomes" id="UP000654075"/>
    </source>
</evidence>
<evidence type="ECO:0000313" key="2">
    <source>
        <dbReference type="EMBL" id="CAE8581107.1"/>
    </source>
</evidence>
<evidence type="ECO:0000256" key="1">
    <source>
        <dbReference type="SAM" id="MobiDB-lite"/>
    </source>
</evidence>
<keyword evidence="3" id="KW-1185">Reference proteome</keyword>
<dbReference type="OrthoDB" id="59449at2759"/>
<sequence length="345" mass="38191">MAGMGKSASAGSLVNAGATMSHVPKRASQHGVHLPSWEVLPTSLKPGQASLESHVYAEEARPLTETYLQADMPIPSVYQKTISRLLGPEHYKDRTKPIRQGEPPESSAGHRGTSHWSSTYRQTYTEASVEGAQYHRQHGPSYQAANPPTCVGGGGVHSSYQQEFGLPGSDPRHKVDPNKARIPVLKSDLTFGTAKGTMHMPGYNGFLATNTRSPHVARVESGVNLRSTDKSNLTQQFQCAHLRRYVPSESPELFGARANRSHQRRWPGESGEQESHGQELSGSKSTCLQVSCWKCRRHRPEPFPQHASICLFLYKAIYIYRVIVESVSVRNRYSYFVIASLGMSY</sequence>
<organism evidence="2 3">
    <name type="scientific">Polarella glacialis</name>
    <name type="common">Dinoflagellate</name>
    <dbReference type="NCBI Taxonomy" id="89957"/>
    <lineage>
        <taxon>Eukaryota</taxon>
        <taxon>Sar</taxon>
        <taxon>Alveolata</taxon>
        <taxon>Dinophyceae</taxon>
        <taxon>Suessiales</taxon>
        <taxon>Suessiaceae</taxon>
        <taxon>Polarella</taxon>
    </lineage>
</organism>
<feature type="region of interest" description="Disordered" evidence="1">
    <location>
        <begin position="93"/>
        <end position="117"/>
    </location>
</feature>
<dbReference type="Proteomes" id="UP000654075">
    <property type="component" value="Unassembled WGS sequence"/>
</dbReference>
<dbReference type="EMBL" id="CAJNNV010000024">
    <property type="protein sequence ID" value="CAE8581107.1"/>
    <property type="molecule type" value="Genomic_DNA"/>
</dbReference>
<name>A0A813D610_POLGL</name>
<dbReference type="AlphaFoldDB" id="A0A813D610"/>
<comment type="caution">
    <text evidence="2">The sequence shown here is derived from an EMBL/GenBank/DDBJ whole genome shotgun (WGS) entry which is preliminary data.</text>
</comment>
<accession>A0A813D610</accession>
<reference evidence="2" key="1">
    <citation type="submission" date="2021-02" db="EMBL/GenBank/DDBJ databases">
        <authorList>
            <person name="Dougan E. K."/>
            <person name="Rhodes N."/>
            <person name="Thang M."/>
            <person name="Chan C."/>
        </authorList>
    </citation>
    <scope>NUCLEOTIDE SEQUENCE</scope>
</reference>
<protein>
    <submittedName>
        <fullName evidence="2">Uncharacterized protein</fullName>
    </submittedName>
</protein>
<proteinExistence type="predicted"/>
<feature type="region of interest" description="Disordered" evidence="1">
    <location>
        <begin position="257"/>
        <end position="280"/>
    </location>
</feature>
<gene>
    <name evidence="2" type="ORF">PGLA1383_LOCUS139</name>
</gene>